<evidence type="ECO:0000256" key="2">
    <source>
        <dbReference type="PROSITE-ProRule" id="PRU01091"/>
    </source>
</evidence>
<organism evidence="5 6">
    <name type="scientific">Dokdonella fugitiva</name>
    <dbReference type="NCBI Taxonomy" id="328517"/>
    <lineage>
        <taxon>Bacteria</taxon>
        <taxon>Pseudomonadati</taxon>
        <taxon>Pseudomonadota</taxon>
        <taxon>Gammaproteobacteria</taxon>
        <taxon>Lysobacterales</taxon>
        <taxon>Rhodanobacteraceae</taxon>
        <taxon>Dokdonella</taxon>
    </lineage>
</organism>
<dbReference type="SUPFAM" id="SSF46894">
    <property type="entry name" value="C-terminal effector domain of the bipartite response regulators"/>
    <property type="match status" value="1"/>
</dbReference>
<dbReference type="AlphaFoldDB" id="A0A839ETT5"/>
<accession>A0A839ETT5</accession>
<evidence type="ECO:0000313" key="6">
    <source>
        <dbReference type="Proteomes" id="UP000550401"/>
    </source>
</evidence>
<proteinExistence type="predicted"/>
<dbReference type="RefSeq" id="WP_182530258.1">
    <property type="nucleotide sequence ID" value="NZ_JACGXL010000002.1"/>
</dbReference>
<reference evidence="5 6" key="1">
    <citation type="submission" date="2020-07" db="EMBL/GenBank/DDBJ databases">
        <title>Genomic Encyclopedia of Type Strains, Phase IV (KMG-V): Genome sequencing to study the core and pangenomes of soil and plant-associated prokaryotes.</title>
        <authorList>
            <person name="Whitman W."/>
        </authorList>
    </citation>
    <scope>NUCLEOTIDE SEQUENCE [LARGE SCALE GENOMIC DNA]</scope>
    <source>
        <strain evidence="5 6">RH2WT43</strain>
    </source>
</reference>
<dbReference type="Gene3D" id="3.40.50.10070">
    <property type="entry name" value="TolB, N-terminal domain"/>
    <property type="match status" value="1"/>
</dbReference>
<keyword evidence="3" id="KW-1133">Transmembrane helix</keyword>
<evidence type="ECO:0000256" key="3">
    <source>
        <dbReference type="SAM" id="Phobius"/>
    </source>
</evidence>
<dbReference type="Proteomes" id="UP000550401">
    <property type="component" value="Unassembled WGS sequence"/>
</dbReference>
<dbReference type="InterPro" id="IPR001867">
    <property type="entry name" value="OmpR/PhoB-type_DNA-bd"/>
</dbReference>
<dbReference type="PROSITE" id="PS51755">
    <property type="entry name" value="OMPR_PHOB"/>
    <property type="match status" value="1"/>
</dbReference>
<dbReference type="GO" id="GO:0003677">
    <property type="term" value="F:DNA binding"/>
    <property type="evidence" value="ECO:0007669"/>
    <property type="project" value="UniProtKB-UniRule"/>
</dbReference>
<protein>
    <submittedName>
        <fullName evidence="5">TolB-like protein/DNA-binding winged helix-turn-helix (WHTH) protein</fullName>
    </submittedName>
</protein>
<gene>
    <name evidence="5" type="ORF">FHW12_001379</name>
</gene>
<keyword evidence="3" id="KW-0472">Membrane</keyword>
<dbReference type="SMART" id="SM00862">
    <property type="entry name" value="Trans_reg_C"/>
    <property type="match status" value="1"/>
</dbReference>
<dbReference type="InterPro" id="IPR036388">
    <property type="entry name" value="WH-like_DNA-bd_sf"/>
</dbReference>
<dbReference type="InterPro" id="IPR016032">
    <property type="entry name" value="Sig_transdc_resp-reg_C-effctor"/>
</dbReference>
<dbReference type="GO" id="GO:0000160">
    <property type="term" value="P:phosphorelay signal transduction system"/>
    <property type="evidence" value="ECO:0007669"/>
    <property type="project" value="InterPro"/>
</dbReference>
<feature type="transmembrane region" description="Helical" evidence="3">
    <location>
        <begin position="128"/>
        <end position="147"/>
    </location>
</feature>
<dbReference type="CDD" id="cd00383">
    <property type="entry name" value="trans_reg_C"/>
    <property type="match status" value="1"/>
</dbReference>
<feature type="domain" description="OmpR/PhoB-type" evidence="4">
    <location>
        <begin position="6"/>
        <end position="104"/>
    </location>
</feature>
<evidence type="ECO:0000256" key="1">
    <source>
        <dbReference type="ARBA" id="ARBA00023125"/>
    </source>
</evidence>
<feature type="DNA-binding region" description="OmpR/PhoB-type" evidence="2">
    <location>
        <begin position="6"/>
        <end position="104"/>
    </location>
</feature>
<dbReference type="GO" id="GO:0006355">
    <property type="term" value="P:regulation of DNA-templated transcription"/>
    <property type="evidence" value="ECO:0007669"/>
    <property type="project" value="InterPro"/>
</dbReference>
<name>A0A839ETT5_9GAMM</name>
<dbReference type="Pfam" id="PF00486">
    <property type="entry name" value="Trans_reg_C"/>
    <property type="match status" value="1"/>
</dbReference>
<sequence length="292" mass="31511">MPESMDSPLRVGDWRVDPLLGEIARDGRSVRLEARSMRLLVHLAARAGEVVRIDDLLEQVWAGVVVTPDSVYQAVTSLRRSLGDDAKKPAYIATVPRLGYRMVARVEPWRDAPAPASVARGGVRWRRVGAAAAVAVVLVGALAWATFRAHATVSAPLSIAVLPFLDLTSQAMDEEYVADGMTEEVIDDLGVLPGVRVQCAAETLHGKEASLPVTDVARALRVDYVLDGSVRRSDATYRVAARLLHAGDGHVVWTQSYDRPLGDVVALQKDLAGEITRSLQARLAPAATNDAR</sequence>
<evidence type="ECO:0000259" key="4">
    <source>
        <dbReference type="PROSITE" id="PS51755"/>
    </source>
</evidence>
<keyword evidence="6" id="KW-1185">Reference proteome</keyword>
<keyword evidence="1 2" id="KW-0238">DNA-binding</keyword>
<dbReference type="EMBL" id="JACGXL010000002">
    <property type="protein sequence ID" value="MBA8887165.1"/>
    <property type="molecule type" value="Genomic_DNA"/>
</dbReference>
<keyword evidence="3" id="KW-0812">Transmembrane</keyword>
<dbReference type="Gene3D" id="1.10.10.10">
    <property type="entry name" value="Winged helix-like DNA-binding domain superfamily/Winged helix DNA-binding domain"/>
    <property type="match status" value="1"/>
</dbReference>
<comment type="caution">
    <text evidence="5">The sequence shown here is derived from an EMBL/GenBank/DDBJ whole genome shotgun (WGS) entry which is preliminary data.</text>
</comment>
<evidence type="ECO:0000313" key="5">
    <source>
        <dbReference type="EMBL" id="MBA8887165.1"/>
    </source>
</evidence>